<accession>A0A8J2TVL8</accession>
<evidence type="ECO:0000259" key="1">
    <source>
        <dbReference type="Pfam" id="PF02627"/>
    </source>
</evidence>
<dbReference type="Gene3D" id="1.20.1290.10">
    <property type="entry name" value="AhpD-like"/>
    <property type="match status" value="1"/>
</dbReference>
<evidence type="ECO:0000313" key="3">
    <source>
        <dbReference type="Proteomes" id="UP000616114"/>
    </source>
</evidence>
<dbReference type="NCBIfam" id="TIGR00778">
    <property type="entry name" value="ahpD_dom"/>
    <property type="match status" value="1"/>
</dbReference>
<keyword evidence="3" id="KW-1185">Reference proteome</keyword>
<reference evidence="2" key="1">
    <citation type="journal article" date="2014" name="Int. J. Syst. Evol. Microbiol.">
        <title>Complete genome sequence of Corynebacterium casei LMG S-19264T (=DSM 44701T), isolated from a smear-ripened cheese.</title>
        <authorList>
            <consortium name="US DOE Joint Genome Institute (JGI-PGF)"/>
            <person name="Walter F."/>
            <person name="Albersmeier A."/>
            <person name="Kalinowski J."/>
            <person name="Ruckert C."/>
        </authorList>
    </citation>
    <scope>NUCLEOTIDE SEQUENCE</scope>
    <source>
        <strain evidence="2">CGMCC 1.12785</strain>
    </source>
</reference>
<reference evidence="2" key="2">
    <citation type="submission" date="2020-09" db="EMBL/GenBank/DDBJ databases">
        <authorList>
            <person name="Sun Q."/>
            <person name="Zhou Y."/>
        </authorList>
    </citation>
    <scope>NUCLEOTIDE SEQUENCE</scope>
    <source>
        <strain evidence="2">CGMCC 1.12785</strain>
    </source>
</reference>
<comment type="caution">
    <text evidence="2">The sequence shown here is derived from an EMBL/GenBank/DDBJ whole genome shotgun (WGS) entry which is preliminary data.</text>
</comment>
<dbReference type="EMBL" id="BMFY01000002">
    <property type="protein sequence ID" value="GGA04768.1"/>
    <property type="molecule type" value="Genomic_DNA"/>
</dbReference>
<dbReference type="PANTHER" id="PTHR34846">
    <property type="entry name" value="4-CARBOXYMUCONOLACTONE DECARBOXYLASE FAMILY PROTEIN (AFU_ORTHOLOGUE AFUA_6G11590)"/>
    <property type="match status" value="1"/>
</dbReference>
<dbReference type="PANTHER" id="PTHR34846:SF5">
    <property type="entry name" value="CARBOXYMUCONOLACTONE DECARBOXYLASE-LIKE DOMAIN-CONTAINING PROTEIN"/>
    <property type="match status" value="1"/>
</dbReference>
<sequence length="156" mass="17028">MSERLRIDRLHEGPFRALNALLREVRRSTREAGLDRAVAELLCLRVSQLNGCGACIRVHTGFALRAGVSQDRLDLLAGWREARTFSAQERAALEIAEATVLAVPAGEAAGVPGVGLDEESYARLSGLFTEAQFSALLWNAVLISAYNRMTLFSGRE</sequence>
<protein>
    <submittedName>
        <fullName evidence="2">Alkyl hydroperoxide reductase AhpD</fullName>
    </submittedName>
</protein>
<feature type="domain" description="Carboxymuconolactone decarboxylase-like" evidence="1">
    <location>
        <begin position="17"/>
        <end position="98"/>
    </location>
</feature>
<gene>
    <name evidence="2" type="primary">pcaC</name>
    <name evidence="2" type="ORF">GCM10011333_04210</name>
</gene>
<dbReference type="InterPro" id="IPR029032">
    <property type="entry name" value="AhpD-like"/>
</dbReference>
<proteinExistence type="predicted"/>
<dbReference type="InterPro" id="IPR004675">
    <property type="entry name" value="AhpD_core"/>
</dbReference>
<dbReference type="SUPFAM" id="SSF69118">
    <property type="entry name" value="AhpD-like"/>
    <property type="match status" value="1"/>
</dbReference>
<dbReference type="AlphaFoldDB" id="A0A8J2TVL8"/>
<dbReference type="RefSeq" id="WP_188549278.1">
    <property type="nucleotide sequence ID" value="NZ_BMFY01000002.1"/>
</dbReference>
<dbReference type="Proteomes" id="UP000616114">
    <property type="component" value="Unassembled WGS sequence"/>
</dbReference>
<dbReference type="GO" id="GO:0051920">
    <property type="term" value="F:peroxiredoxin activity"/>
    <property type="evidence" value="ECO:0007669"/>
    <property type="project" value="InterPro"/>
</dbReference>
<name>A0A8J2TVL8_9MICO</name>
<organism evidence="2 3">
    <name type="scientific">Sediminivirga luteola</name>
    <dbReference type="NCBI Taxonomy" id="1774748"/>
    <lineage>
        <taxon>Bacteria</taxon>
        <taxon>Bacillati</taxon>
        <taxon>Actinomycetota</taxon>
        <taxon>Actinomycetes</taxon>
        <taxon>Micrococcales</taxon>
        <taxon>Brevibacteriaceae</taxon>
        <taxon>Sediminivirga</taxon>
    </lineage>
</organism>
<evidence type="ECO:0000313" key="2">
    <source>
        <dbReference type="EMBL" id="GGA04768.1"/>
    </source>
</evidence>
<dbReference type="Pfam" id="PF02627">
    <property type="entry name" value="CMD"/>
    <property type="match status" value="1"/>
</dbReference>
<dbReference type="InterPro" id="IPR003779">
    <property type="entry name" value="CMD-like"/>
</dbReference>